<accession>A0A9J6C0X4</accession>
<sequence length="172" mass="19334">MIWIKIVAILIFINYTICCKNWMLKANVTNCKKDGNIVKILNASLWLNEKCDLVASGCLEYKPFNTAKLKANAKKNDKIIFTLSSNLCTNKKSKNELENMAVELLGFKGNCQVNTPQILCRDETVILAYSQSIATMFSLFNSKNDKTNIVATISHNTGKTCVIEEHLIYSTL</sequence>
<proteinExistence type="predicted"/>
<dbReference type="OrthoDB" id="8184313at2759"/>
<gene>
    <name evidence="2" type="ORF">PVAND_005455</name>
</gene>
<keyword evidence="3" id="KW-1185">Reference proteome</keyword>
<name>A0A9J6C0X4_POLVA</name>
<protein>
    <submittedName>
        <fullName evidence="2">Uncharacterized protein</fullName>
    </submittedName>
</protein>
<evidence type="ECO:0000313" key="2">
    <source>
        <dbReference type="EMBL" id="KAG5675560.1"/>
    </source>
</evidence>
<comment type="caution">
    <text evidence="2">The sequence shown here is derived from an EMBL/GenBank/DDBJ whole genome shotgun (WGS) entry which is preliminary data.</text>
</comment>
<organism evidence="2 3">
    <name type="scientific">Polypedilum vanderplanki</name>
    <name type="common">Sleeping chironomid midge</name>
    <dbReference type="NCBI Taxonomy" id="319348"/>
    <lineage>
        <taxon>Eukaryota</taxon>
        <taxon>Metazoa</taxon>
        <taxon>Ecdysozoa</taxon>
        <taxon>Arthropoda</taxon>
        <taxon>Hexapoda</taxon>
        <taxon>Insecta</taxon>
        <taxon>Pterygota</taxon>
        <taxon>Neoptera</taxon>
        <taxon>Endopterygota</taxon>
        <taxon>Diptera</taxon>
        <taxon>Nematocera</taxon>
        <taxon>Chironomoidea</taxon>
        <taxon>Chironomidae</taxon>
        <taxon>Chironominae</taxon>
        <taxon>Polypedilum</taxon>
        <taxon>Polypedilum</taxon>
    </lineage>
</organism>
<feature type="chain" id="PRO_5039923369" evidence="1">
    <location>
        <begin position="19"/>
        <end position="172"/>
    </location>
</feature>
<evidence type="ECO:0000256" key="1">
    <source>
        <dbReference type="SAM" id="SignalP"/>
    </source>
</evidence>
<dbReference type="AlphaFoldDB" id="A0A9J6C0X4"/>
<keyword evidence="1" id="KW-0732">Signal</keyword>
<dbReference type="Proteomes" id="UP001107558">
    <property type="component" value="Chromosome 2"/>
</dbReference>
<reference evidence="2" key="1">
    <citation type="submission" date="2021-03" db="EMBL/GenBank/DDBJ databases">
        <title>Chromosome level genome of the anhydrobiotic midge Polypedilum vanderplanki.</title>
        <authorList>
            <person name="Yoshida Y."/>
            <person name="Kikawada T."/>
            <person name="Gusev O."/>
        </authorList>
    </citation>
    <scope>NUCLEOTIDE SEQUENCE</scope>
    <source>
        <strain evidence="2">NIAS01</strain>
        <tissue evidence="2">Whole body or cell culture</tissue>
    </source>
</reference>
<dbReference type="EMBL" id="JADBJN010000002">
    <property type="protein sequence ID" value="KAG5675560.1"/>
    <property type="molecule type" value="Genomic_DNA"/>
</dbReference>
<feature type="signal peptide" evidence="1">
    <location>
        <begin position="1"/>
        <end position="18"/>
    </location>
</feature>
<evidence type="ECO:0000313" key="3">
    <source>
        <dbReference type="Proteomes" id="UP001107558"/>
    </source>
</evidence>